<dbReference type="PANTHER" id="PTHR35270">
    <property type="entry name" value="FUSELESS, ISOFORM A"/>
    <property type="match status" value="1"/>
</dbReference>
<protein>
    <recommendedName>
        <fullName evidence="4">Fuseless</fullName>
    </recommendedName>
</protein>
<feature type="transmembrane region" description="Helical" evidence="2">
    <location>
        <begin position="125"/>
        <end position="145"/>
    </location>
</feature>
<feature type="compositionally biased region" description="Basic and acidic residues" evidence="1">
    <location>
        <begin position="344"/>
        <end position="356"/>
    </location>
</feature>
<accession>A0AAW2HCI9</accession>
<reference evidence="3" key="1">
    <citation type="journal article" date="2024" name="Gigascience">
        <title>Chromosome-level genome of the poultry shaft louse Menopon gallinae provides insight into the host-switching and adaptive evolution of parasitic lice.</title>
        <authorList>
            <person name="Xu Y."/>
            <person name="Ma L."/>
            <person name="Liu S."/>
            <person name="Liang Y."/>
            <person name="Liu Q."/>
            <person name="He Z."/>
            <person name="Tian L."/>
            <person name="Duan Y."/>
            <person name="Cai W."/>
            <person name="Li H."/>
            <person name="Song F."/>
        </authorList>
    </citation>
    <scope>NUCLEOTIDE SEQUENCE</scope>
    <source>
        <strain evidence="3">Cailab_2023a</strain>
    </source>
</reference>
<feature type="transmembrane region" description="Helical" evidence="2">
    <location>
        <begin position="12"/>
        <end position="37"/>
    </location>
</feature>
<sequence length="368" mass="41826">MLFKLDWISNKFRPVILELLDHVLSAVLFAPAVIIYWRTTWTLSGFYLFPNNFDASMLTSLFIGFFGQLIFTYIQDFLAENLHPSKNRFIYYILSRIYTYIFGAVCINLWRGIWIALEMFSGQDIVKVLVPTVISFVFLIASRILRNVSSSPLVVALDSPKGYFAVPTMFKLTGSKLDSLFILDSLFSVFVVGCLVVFAWRGVWCLFDMYLYPGDEVYSSLISVILGYVIVLVVFGLQKPMQKCCEKLTGIGRLAVLDLYIFISFVGTINVWRGIWNLVNIYFIPESPELSCWITHFGCFAFLVVMNCSNSVLVRGVAVDGEEEGGKCVVFPTSYLRTFFSDSEKKEESEQDERTKTTNAKSDVTVSV</sequence>
<feature type="transmembrane region" description="Helical" evidence="2">
    <location>
        <begin position="293"/>
        <end position="314"/>
    </location>
</feature>
<feature type="compositionally biased region" description="Polar residues" evidence="1">
    <location>
        <begin position="357"/>
        <end position="368"/>
    </location>
</feature>
<feature type="transmembrane region" description="Helical" evidence="2">
    <location>
        <begin position="57"/>
        <end position="78"/>
    </location>
</feature>
<dbReference type="GO" id="GO:0042734">
    <property type="term" value="C:presynaptic membrane"/>
    <property type="evidence" value="ECO:0007669"/>
    <property type="project" value="TreeGrafter"/>
</dbReference>
<proteinExistence type="predicted"/>
<evidence type="ECO:0000313" key="3">
    <source>
        <dbReference type="EMBL" id="KAL0267450.1"/>
    </source>
</evidence>
<dbReference type="EMBL" id="JARGDH010000005">
    <property type="protein sequence ID" value="KAL0267450.1"/>
    <property type="molecule type" value="Genomic_DNA"/>
</dbReference>
<evidence type="ECO:0008006" key="4">
    <source>
        <dbReference type="Google" id="ProtNLM"/>
    </source>
</evidence>
<feature type="transmembrane region" description="Helical" evidence="2">
    <location>
        <begin position="180"/>
        <end position="200"/>
    </location>
</feature>
<dbReference type="PANTHER" id="PTHR35270:SF2">
    <property type="entry name" value="FUSELESS, ISOFORM A"/>
    <property type="match status" value="1"/>
</dbReference>
<name>A0AAW2HCI9_9NEOP</name>
<evidence type="ECO:0000256" key="1">
    <source>
        <dbReference type="SAM" id="MobiDB-lite"/>
    </source>
</evidence>
<dbReference type="AlphaFoldDB" id="A0AAW2HCI9"/>
<feature type="region of interest" description="Disordered" evidence="1">
    <location>
        <begin position="344"/>
        <end position="368"/>
    </location>
</feature>
<keyword evidence="2" id="KW-0812">Transmembrane</keyword>
<organism evidence="3">
    <name type="scientific">Menopon gallinae</name>
    <name type="common">poultry shaft louse</name>
    <dbReference type="NCBI Taxonomy" id="328185"/>
    <lineage>
        <taxon>Eukaryota</taxon>
        <taxon>Metazoa</taxon>
        <taxon>Ecdysozoa</taxon>
        <taxon>Arthropoda</taxon>
        <taxon>Hexapoda</taxon>
        <taxon>Insecta</taxon>
        <taxon>Pterygota</taxon>
        <taxon>Neoptera</taxon>
        <taxon>Paraneoptera</taxon>
        <taxon>Psocodea</taxon>
        <taxon>Troctomorpha</taxon>
        <taxon>Phthiraptera</taxon>
        <taxon>Amblycera</taxon>
        <taxon>Menoponidae</taxon>
        <taxon>Menopon</taxon>
    </lineage>
</organism>
<keyword evidence="2" id="KW-1133">Transmembrane helix</keyword>
<dbReference type="GO" id="GO:0070073">
    <property type="term" value="P:clustering of voltage-gated calcium channels"/>
    <property type="evidence" value="ECO:0007669"/>
    <property type="project" value="TreeGrafter"/>
</dbReference>
<keyword evidence="2" id="KW-0472">Membrane</keyword>
<dbReference type="Pfam" id="PF15993">
    <property type="entry name" value="Fuseless"/>
    <property type="match status" value="1"/>
</dbReference>
<feature type="transmembrane region" description="Helical" evidence="2">
    <location>
        <begin position="220"/>
        <end position="238"/>
    </location>
</feature>
<comment type="caution">
    <text evidence="3">The sequence shown here is derived from an EMBL/GenBank/DDBJ whole genome shotgun (WGS) entry which is preliminary data.</text>
</comment>
<evidence type="ECO:0000256" key="2">
    <source>
        <dbReference type="SAM" id="Phobius"/>
    </source>
</evidence>
<gene>
    <name evidence="3" type="ORF">PYX00_009717</name>
</gene>
<dbReference type="GO" id="GO:0007274">
    <property type="term" value="P:neuromuscular synaptic transmission"/>
    <property type="evidence" value="ECO:0007669"/>
    <property type="project" value="TreeGrafter"/>
</dbReference>
<dbReference type="InterPro" id="IPR032751">
    <property type="entry name" value="Fuseless"/>
</dbReference>
<dbReference type="GO" id="GO:0007270">
    <property type="term" value="P:neuron-neuron synaptic transmission"/>
    <property type="evidence" value="ECO:0007669"/>
    <property type="project" value="TreeGrafter"/>
</dbReference>
<feature type="transmembrane region" description="Helical" evidence="2">
    <location>
        <begin position="250"/>
        <end position="273"/>
    </location>
</feature>
<feature type="transmembrane region" description="Helical" evidence="2">
    <location>
        <begin position="90"/>
        <end position="113"/>
    </location>
</feature>